<comment type="similarity">
    <text evidence="1">Belongs to the ATP-dependent AMP-binding enzyme family.</text>
</comment>
<dbReference type="PANTHER" id="PTHR43201:SF8">
    <property type="entry name" value="ACYL-COA SYNTHETASE FAMILY MEMBER 3"/>
    <property type="match status" value="1"/>
</dbReference>
<dbReference type="GO" id="GO:0031956">
    <property type="term" value="F:medium-chain fatty acid-CoA ligase activity"/>
    <property type="evidence" value="ECO:0007669"/>
    <property type="project" value="TreeGrafter"/>
</dbReference>
<dbReference type="PANTHER" id="PTHR43201">
    <property type="entry name" value="ACYL-COA SYNTHETASE"/>
    <property type="match status" value="1"/>
</dbReference>
<dbReference type="Pfam" id="PF00501">
    <property type="entry name" value="AMP-binding"/>
    <property type="match status" value="1"/>
</dbReference>
<dbReference type="InterPro" id="IPR000873">
    <property type="entry name" value="AMP-dep_synth/lig_dom"/>
</dbReference>
<dbReference type="SUPFAM" id="SSF56801">
    <property type="entry name" value="Acetyl-CoA synthetase-like"/>
    <property type="match status" value="1"/>
</dbReference>
<keyword evidence="4" id="KW-1185">Reference proteome</keyword>
<sequence length="564" mass="62422">MQLLPPVSPFLELIERADRNPKKIILRDHSSGVSATSGQLLHSISSFRAKVHKNLLRNPLYDATNMKDDKFIFLLAPPGFEYVVSMLTIFSLGAAISAQSIAILPEEMIRLFKLGKPVALLYSSAFADKIEAIKGLLAETDSGVNHDLPFVQIETSFPEGLESQVYKTEPIFGEYPTHTGSLFFTSGTSGNQKGVVHSFQALLASARERIGTWQLKEEDVVLNQKPGNWMGGIFGILPTLISGACLDTCAGVFDPKFFWERVKEGDVRIFDIAATGYDRLAQYFDENIAILPSAEKERYVQGVTAVRVAGVSGSILTPHTQKKWTELRSGKPLINLYGCTEMTLIACMRWENPVYDDMCSVGQPVPGMQVKIVDGDIRLKAPTMFSRYISHDLSVTAKVFDEEGFFKTGDCGSMVGDCLVLHGRANIDVLHFWGFTVVTSEVETAILSLPYISDVTVLPLEDEEYDERVAAIIKTKPSASPGGMKPNLEALRKDLSAKNGLMLFKQPTVAYWLGDNEEISLTANGKVSKRDAKKKFFGEGWKSTQKVEILDLKTVEYWRMGGQC</sequence>
<dbReference type="GO" id="GO:0006631">
    <property type="term" value="P:fatty acid metabolic process"/>
    <property type="evidence" value="ECO:0007669"/>
    <property type="project" value="TreeGrafter"/>
</dbReference>
<dbReference type="Gene3D" id="3.40.50.12780">
    <property type="entry name" value="N-terminal domain of ligase-like"/>
    <property type="match status" value="1"/>
</dbReference>
<evidence type="ECO:0000256" key="1">
    <source>
        <dbReference type="ARBA" id="ARBA00006432"/>
    </source>
</evidence>
<dbReference type="EMBL" id="KZ805462">
    <property type="protein sequence ID" value="PVH96546.1"/>
    <property type="molecule type" value="Genomic_DNA"/>
</dbReference>
<dbReference type="OrthoDB" id="6614653at2759"/>
<reference evidence="3 4" key="1">
    <citation type="journal article" date="2018" name="Sci. Rep.">
        <title>Comparative genomics provides insights into the lifestyle and reveals functional heterogeneity of dark septate endophytic fungi.</title>
        <authorList>
            <person name="Knapp D.G."/>
            <person name="Nemeth J.B."/>
            <person name="Barry K."/>
            <person name="Hainaut M."/>
            <person name="Henrissat B."/>
            <person name="Johnson J."/>
            <person name="Kuo A."/>
            <person name="Lim J.H.P."/>
            <person name="Lipzen A."/>
            <person name="Nolan M."/>
            <person name="Ohm R.A."/>
            <person name="Tamas L."/>
            <person name="Grigoriev I.V."/>
            <person name="Spatafora J.W."/>
            <person name="Nagy L.G."/>
            <person name="Kovacs G.M."/>
        </authorList>
    </citation>
    <scope>NUCLEOTIDE SEQUENCE [LARGE SCALE GENOMIC DNA]</scope>
    <source>
        <strain evidence="3 4">DSE2036</strain>
    </source>
</reference>
<gene>
    <name evidence="3" type="ORF">DM02DRAFT_569488</name>
</gene>
<dbReference type="InterPro" id="IPR042099">
    <property type="entry name" value="ANL_N_sf"/>
</dbReference>
<evidence type="ECO:0000313" key="3">
    <source>
        <dbReference type="EMBL" id="PVH96546.1"/>
    </source>
</evidence>
<dbReference type="Proteomes" id="UP000244855">
    <property type="component" value="Unassembled WGS sequence"/>
</dbReference>
<evidence type="ECO:0000259" key="2">
    <source>
        <dbReference type="Pfam" id="PF00501"/>
    </source>
</evidence>
<dbReference type="Gene3D" id="3.30.300.30">
    <property type="match status" value="1"/>
</dbReference>
<organism evidence="3 4">
    <name type="scientific">Periconia macrospinosa</name>
    <dbReference type="NCBI Taxonomy" id="97972"/>
    <lineage>
        <taxon>Eukaryota</taxon>
        <taxon>Fungi</taxon>
        <taxon>Dikarya</taxon>
        <taxon>Ascomycota</taxon>
        <taxon>Pezizomycotina</taxon>
        <taxon>Dothideomycetes</taxon>
        <taxon>Pleosporomycetidae</taxon>
        <taxon>Pleosporales</taxon>
        <taxon>Massarineae</taxon>
        <taxon>Periconiaceae</taxon>
        <taxon>Periconia</taxon>
    </lineage>
</organism>
<evidence type="ECO:0000313" key="4">
    <source>
        <dbReference type="Proteomes" id="UP000244855"/>
    </source>
</evidence>
<feature type="domain" description="AMP-dependent synthetase/ligase" evidence="2">
    <location>
        <begin position="65"/>
        <end position="376"/>
    </location>
</feature>
<protein>
    <submittedName>
        <fullName evidence="3">Acetyl-CoA synthetase-like protein</fullName>
    </submittedName>
</protein>
<dbReference type="AlphaFoldDB" id="A0A2V1DEE9"/>
<proteinExistence type="inferred from homology"/>
<dbReference type="InterPro" id="IPR045851">
    <property type="entry name" value="AMP-bd_C_sf"/>
</dbReference>
<dbReference type="CDD" id="cd04433">
    <property type="entry name" value="AFD_class_I"/>
    <property type="match status" value="1"/>
</dbReference>
<name>A0A2V1DEE9_9PLEO</name>
<accession>A0A2V1DEE9</accession>
<dbReference type="STRING" id="97972.A0A2V1DEE9"/>